<evidence type="ECO:0000313" key="2">
    <source>
        <dbReference type="Proteomes" id="UP000032309"/>
    </source>
</evidence>
<dbReference type="Pfam" id="PF18506">
    <property type="entry name" value="RelB-like"/>
    <property type="match status" value="1"/>
</dbReference>
<evidence type="ECO:0000313" key="1">
    <source>
        <dbReference type="EMBL" id="GAN34420.1"/>
    </source>
</evidence>
<comment type="caution">
    <text evidence="1">The sequence shown here is derived from an EMBL/GenBank/DDBJ whole genome shotgun (WGS) entry which is preliminary data.</text>
</comment>
<sequence length="60" mass="6824">MDTQFIVDESGNKTAVILPLEDYEELLEDIHDLTVIAERKNEPAISLEELKKRLKADGLL</sequence>
<organism evidence="1 2">
    <name type="scientific">Candidatus Brocadia sinica JPN1</name>
    <dbReference type="NCBI Taxonomy" id="1197129"/>
    <lineage>
        <taxon>Bacteria</taxon>
        <taxon>Pseudomonadati</taxon>
        <taxon>Planctomycetota</taxon>
        <taxon>Candidatus Brocadiia</taxon>
        <taxon>Candidatus Brocadiales</taxon>
        <taxon>Candidatus Brocadiaceae</taxon>
        <taxon>Candidatus Brocadia</taxon>
    </lineage>
</organism>
<dbReference type="Proteomes" id="UP000032309">
    <property type="component" value="Unassembled WGS sequence"/>
</dbReference>
<dbReference type="InterPro" id="IPR049537">
    <property type="entry name" value="RelB-like"/>
</dbReference>
<reference evidence="2" key="1">
    <citation type="journal article" date="2015" name="Genome Announc.">
        <title>Draft Genome Sequence of an Anaerobic Ammonium-Oxidizing Bacterium, "Candidatus Brocadia sinica".</title>
        <authorList>
            <person name="Oshiki M."/>
            <person name="Shinyako-Hata K."/>
            <person name="Satoh H."/>
            <person name="Okabe S."/>
        </authorList>
    </citation>
    <scope>NUCLEOTIDE SEQUENCE [LARGE SCALE GENOMIC DNA]</scope>
    <source>
        <strain evidence="2">JPN1</strain>
    </source>
</reference>
<proteinExistence type="predicted"/>
<gene>
    <name evidence="1" type="ORF">BROSI_A2956</name>
</gene>
<accession>A0ABQ0K082</accession>
<evidence type="ECO:0008006" key="3">
    <source>
        <dbReference type="Google" id="ProtNLM"/>
    </source>
</evidence>
<protein>
    <recommendedName>
        <fullName evidence="3">Type II toxin-antitoxin system Phd/YefM family antitoxin</fullName>
    </recommendedName>
</protein>
<keyword evidence="2" id="KW-1185">Reference proteome</keyword>
<name>A0ABQ0K082_9BACT</name>
<dbReference type="EMBL" id="BAFN01000001">
    <property type="protein sequence ID" value="GAN34420.1"/>
    <property type="molecule type" value="Genomic_DNA"/>
</dbReference>